<keyword evidence="3" id="KW-1185">Reference proteome</keyword>
<feature type="coiled-coil region" evidence="1">
    <location>
        <begin position="4"/>
        <end position="124"/>
    </location>
</feature>
<organism evidence="4">
    <name type="scientific">Soboliphyme baturini</name>
    <dbReference type="NCBI Taxonomy" id="241478"/>
    <lineage>
        <taxon>Eukaryota</taxon>
        <taxon>Metazoa</taxon>
        <taxon>Ecdysozoa</taxon>
        <taxon>Nematoda</taxon>
        <taxon>Enoplea</taxon>
        <taxon>Dorylaimia</taxon>
        <taxon>Dioctophymatida</taxon>
        <taxon>Dioctophymatoidea</taxon>
        <taxon>Soboliphymatidae</taxon>
        <taxon>Soboliphyme</taxon>
    </lineage>
</organism>
<sequence length="148" mass="16630">MRFLLTLQRTLKSAEATKQEAIKKLDLKISQLEGIIAKKDIEIDLLKKESQSSVAEVRQRFNADRAKLIELHAAELRKQNDAVKQQTADLLQCKAQLDQMKCELEEKVTEVLELQNHVKELHAEKESQGRAVSSVNVPLLTGALASSD</sequence>
<dbReference type="WBParaSite" id="SBAD_0001117301-mRNA-1">
    <property type="protein sequence ID" value="SBAD_0001117301-mRNA-1"/>
    <property type="gene ID" value="SBAD_0001117301"/>
</dbReference>
<evidence type="ECO:0000256" key="1">
    <source>
        <dbReference type="SAM" id="Coils"/>
    </source>
</evidence>
<gene>
    <name evidence="2" type="ORF">SBAD_LOCUS10797</name>
</gene>
<dbReference type="EMBL" id="UZAM01014582">
    <property type="protein sequence ID" value="VDP34743.1"/>
    <property type="molecule type" value="Genomic_DNA"/>
</dbReference>
<dbReference type="AlphaFoldDB" id="A0A183J4J9"/>
<evidence type="ECO:0000313" key="3">
    <source>
        <dbReference type="Proteomes" id="UP000270296"/>
    </source>
</evidence>
<dbReference type="Proteomes" id="UP000270296">
    <property type="component" value="Unassembled WGS sequence"/>
</dbReference>
<evidence type="ECO:0000313" key="4">
    <source>
        <dbReference type="WBParaSite" id="SBAD_0001117301-mRNA-1"/>
    </source>
</evidence>
<proteinExistence type="predicted"/>
<name>A0A183J4J9_9BILA</name>
<evidence type="ECO:0000313" key="2">
    <source>
        <dbReference type="EMBL" id="VDP34743.1"/>
    </source>
</evidence>
<accession>A0A183J4J9</accession>
<keyword evidence="1" id="KW-0175">Coiled coil</keyword>
<reference evidence="4" key="1">
    <citation type="submission" date="2016-06" db="UniProtKB">
        <authorList>
            <consortium name="WormBaseParasite"/>
        </authorList>
    </citation>
    <scope>IDENTIFICATION</scope>
</reference>
<reference evidence="2 3" key="2">
    <citation type="submission" date="2018-11" db="EMBL/GenBank/DDBJ databases">
        <authorList>
            <consortium name="Pathogen Informatics"/>
        </authorList>
    </citation>
    <scope>NUCLEOTIDE SEQUENCE [LARGE SCALE GENOMIC DNA]</scope>
</reference>
<protein>
    <submittedName>
        <fullName evidence="4">Myosin_tail_1 domain-containing protein</fullName>
    </submittedName>
</protein>